<feature type="region of interest" description="Disordered" evidence="9">
    <location>
        <begin position="1"/>
        <end position="25"/>
    </location>
</feature>
<keyword evidence="7" id="KW-0067">ATP-binding</keyword>
<comment type="caution">
    <text evidence="13">The sequence shown here is derived from an EMBL/GenBank/DDBJ whole genome shotgun (WGS) entry which is preliminary data.</text>
</comment>
<comment type="PTM">
    <text evidence="7">Carboxylation is probably crucial for Mg(2+) binding and, consequently, for the gamma-phosphate positioning of ATP.</text>
</comment>
<evidence type="ECO:0000259" key="10">
    <source>
        <dbReference type="Pfam" id="PF01225"/>
    </source>
</evidence>
<name>A0ABP8ES35_9MICO</name>
<dbReference type="Pfam" id="PF08245">
    <property type="entry name" value="Mur_ligase_M"/>
    <property type="match status" value="1"/>
</dbReference>
<comment type="cofactor">
    <cofactor evidence="7">
        <name>Mg(2+)</name>
        <dbReference type="ChEBI" id="CHEBI:18420"/>
    </cofactor>
</comment>
<feature type="binding site" evidence="7">
    <location>
        <begin position="151"/>
        <end position="157"/>
    </location>
    <ligand>
        <name>ATP</name>
        <dbReference type="ChEBI" id="CHEBI:30616"/>
    </ligand>
</feature>
<comment type="subcellular location">
    <subcellularLocation>
        <location evidence="7 8">Cytoplasm</location>
    </subcellularLocation>
</comment>
<dbReference type="PANTHER" id="PTHR23135">
    <property type="entry name" value="MUR LIGASE FAMILY MEMBER"/>
    <property type="match status" value="1"/>
</dbReference>
<dbReference type="Gene3D" id="3.90.190.20">
    <property type="entry name" value="Mur ligase, C-terminal domain"/>
    <property type="match status" value="1"/>
</dbReference>
<dbReference type="SUPFAM" id="SSF53623">
    <property type="entry name" value="MurD-like peptide ligases, catalytic domain"/>
    <property type="match status" value="1"/>
</dbReference>
<organism evidence="13 14">
    <name type="scientific">Georgenia daeguensis</name>
    <dbReference type="NCBI Taxonomy" id="908355"/>
    <lineage>
        <taxon>Bacteria</taxon>
        <taxon>Bacillati</taxon>
        <taxon>Actinomycetota</taxon>
        <taxon>Actinomycetes</taxon>
        <taxon>Micrococcales</taxon>
        <taxon>Bogoriellaceae</taxon>
        <taxon>Georgenia</taxon>
    </lineage>
</organism>
<keyword evidence="4 7" id="KW-0573">Peptidoglycan synthesis</keyword>
<keyword evidence="7" id="KW-0963">Cytoplasm</keyword>
<keyword evidence="6 7" id="KW-0961">Cell wall biogenesis/degradation</keyword>
<evidence type="ECO:0000313" key="14">
    <source>
        <dbReference type="Proteomes" id="UP001499841"/>
    </source>
</evidence>
<dbReference type="SUPFAM" id="SSF53244">
    <property type="entry name" value="MurD-like peptide ligases, peptide-binding domain"/>
    <property type="match status" value="1"/>
</dbReference>
<comment type="pathway">
    <text evidence="7 8">Cell wall biogenesis; peptidoglycan biosynthesis.</text>
</comment>
<keyword evidence="2 7" id="KW-0132">Cell division</keyword>
<evidence type="ECO:0000256" key="1">
    <source>
        <dbReference type="ARBA" id="ARBA00005898"/>
    </source>
</evidence>
<protein>
    <recommendedName>
        <fullName evidence="7">UDP-N-acetylmuramyl-tripeptide synthetase</fullName>
        <ecNumber evidence="7">6.3.2.-</ecNumber>
    </recommendedName>
    <alternativeName>
        <fullName evidence="7">UDP-MurNAc-tripeptide synthetase</fullName>
    </alternativeName>
</protein>
<comment type="function">
    <text evidence="7">Catalyzes the addition of an amino acid to the nucleotide precursor UDP-N-acetylmuramoyl-L-alanyl-D-glutamate (UMAG) in the biosynthesis of bacterial cell-wall peptidoglycan.</text>
</comment>
<dbReference type="EC" id="6.3.2.-" evidence="7"/>
<feature type="domain" description="Mur ligase central" evidence="12">
    <location>
        <begin position="149"/>
        <end position="354"/>
    </location>
</feature>
<feature type="domain" description="Mur ligase N-terminal catalytic" evidence="10">
    <location>
        <begin position="58"/>
        <end position="135"/>
    </location>
</feature>
<comment type="caution">
    <text evidence="7">Lacks conserved residue(s) required for the propagation of feature annotation.</text>
</comment>
<evidence type="ECO:0000256" key="7">
    <source>
        <dbReference type="HAMAP-Rule" id="MF_00208"/>
    </source>
</evidence>
<dbReference type="InterPro" id="IPR000713">
    <property type="entry name" value="Mur_ligase_N"/>
</dbReference>
<dbReference type="EMBL" id="BAABBA010000004">
    <property type="protein sequence ID" value="GAA4286802.1"/>
    <property type="molecule type" value="Genomic_DNA"/>
</dbReference>
<evidence type="ECO:0000256" key="9">
    <source>
        <dbReference type="SAM" id="MobiDB-lite"/>
    </source>
</evidence>
<keyword evidence="5 7" id="KW-0131">Cell cycle</keyword>
<evidence type="ECO:0000256" key="4">
    <source>
        <dbReference type="ARBA" id="ARBA00022984"/>
    </source>
</evidence>
<dbReference type="Proteomes" id="UP001499841">
    <property type="component" value="Unassembled WGS sequence"/>
</dbReference>
<dbReference type="Pfam" id="PF02875">
    <property type="entry name" value="Mur_ligase_C"/>
    <property type="match status" value="1"/>
</dbReference>
<dbReference type="Gene3D" id="3.40.1190.10">
    <property type="entry name" value="Mur-like, catalytic domain"/>
    <property type="match status" value="1"/>
</dbReference>
<dbReference type="Gene3D" id="3.40.1390.10">
    <property type="entry name" value="MurE/MurF, N-terminal domain"/>
    <property type="match status" value="1"/>
</dbReference>
<evidence type="ECO:0000256" key="6">
    <source>
        <dbReference type="ARBA" id="ARBA00023316"/>
    </source>
</evidence>
<evidence type="ECO:0000256" key="2">
    <source>
        <dbReference type="ARBA" id="ARBA00022618"/>
    </source>
</evidence>
<feature type="domain" description="Mur ligase C-terminal" evidence="11">
    <location>
        <begin position="381"/>
        <end position="508"/>
    </location>
</feature>
<proteinExistence type="inferred from homology"/>
<dbReference type="SUPFAM" id="SSF63418">
    <property type="entry name" value="MurE/MurF N-terminal domain"/>
    <property type="match status" value="1"/>
</dbReference>
<dbReference type="NCBIfam" id="TIGR01085">
    <property type="entry name" value="murE"/>
    <property type="match status" value="1"/>
</dbReference>
<evidence type="ECO:0000259" key="12">
    <source>
        <dbReference type="Pfam" id="PF08245"/>
    </source>
</evidence>
<evidence type="ECO:0000259" key="11">
    <source>
        <dbReference type="Pfam" id="PF02875"/>
    </source>
</evidence>
<feature type="binding site" evidence="7">
    <location>
        <begin position="193"/>
        <end position="194"/>
    </location>
    <ligand>
        <name>UDP-N-acetyl-alpha-D-muramoyl-L-alanyl-D-glutamate</name>
        <dbReference type="ChEBI" id="CHEBI:83900"/>
    </ligand>
</feature>
<dbReference type="Pfam" id="PF01225">
    <property type="entry name" value="Mur_ligase"/>
    <property type="match status" value="1"/>
</dbReference>
<keyword evidence="3 7" id="KW-0133">Cell shape</keyword>
<feature type="modified residue" description="N6-carboxylysine" evidence="7">
    <location>
        <position position="260"/>
    </location>
</feature>
<dbReference type="NCBIfam" id="NF001126">
    <property type="entry name" value="PRK00139.1-4"/>
    <property type="match status" value="1"/>
</dbReference>
<reference evidence="14" key="1">
    <citation type="journal article" date="2019" name="Int. J. Syst. Evol. Microbiol.">
        <title>The Global Catalogue of Microorganisms (GCM) 10K type strain sequencing project: providing services to taxonomists for standard genome sequencing and annotation.</title>
        <authorList>
            <consortium name="The Broad Institute Genomics Platform"/>
            <consortium name="The Broad Institute Genome Sequencing Center for Infectious Disease"/>
            <person name="Wu L."/>
            <person name="Ma J."/>
        </authorList>
    </citation>
    <scope>NUCLEOTIDE SEQUENCE [LARGE SCALE GENOMIC DNA]</scope>
    <source>
        <strain evidence="14">JCM 17459</strain>
    </source>
</reference>
<evidence type="ECO:0000313" key="13">
    <source>
        <dbReference type="EMBL" id="GAA4286802.1"/>
    </source>
</evidence>
<dbReference type="InterPro" id="IPR005761">
    <property type="entry name" value="UDP-N-AcMur-Glu-dNH2Pim_ligase"/>
</dbReference>
<sequence>MSAPNGRGRERDNNGAVTFAVPSPSSAVPAPTRLGDLAATFGLAVADGSGPDWAEVGVRGVRADNREIADGDLFAAHTGGRVHGARYAGAAVSAGAAAVLTDPAGARLLAGTGPLGVPVLVAPDVPALLGELAATVYGRPAEALGTFAVTGTNGKTTTVFMLDHALRALGRRTGLIGTVEVRVGGRAVPATLTTPQPADLQALLAQMVAEDVDDLVMEVSSHALALGRVNPVVFDVAGFTNLTQDHLDFHATLEEYFEAKADLFTPARSHRGVVLVDDEWGWRLAERSATARPGAVVSLSATGAHEADWRVHEVTADASGTAFTLTHRDGRTLRTRTALPGGFNLANAALAAAMVLESGVGAAELEDALAAAGGLSPRVPGRMEQLAERPRVIVDFAHNPGALAQALAALRPTTAGRLVLVFGATGSRDRTKRPEMARLAVEGADVVVVTDDDPHDEPPEQIRAEVLAAARGHVPDTTVVEIASRAEAIRTVVLEAGEDDTVLVAGRGHETVQEIAGVDHHLDDREEVRAALALRAGGLN</sequence>
<dbReference type="NCBIfam" id="NF001124">
    <property type="entry name" value="PRK00139.1-2"/>
    <property type="match status" value="1"/>
</dbReference>
<feature type="binding site" evidence="7">
    <location>
        <position position="220"/>
    </location>
    <ligand>
        <name>UDP-N-acetyl-alpha-D-muramoyl-L-alanyl-D-glutamate</name>
        <dbReference type="ChEBI" id="CHEBI:83900"/>
    </ligand>
</feature>
<keyword evidence="14" id="KW-1185">Reference proteome</keyword>
<keyword evidence="7 13" id="KW-0436">Ligase</keyword>
<dbReference type="InterPro" id="IPR035911">
    <property type="entry name" value="MurE/MurF_N"/>
</dbReference>
<dbReference type="HAMAP" id="MF_00208">
    <property type="entry name" value="MurE"/>
    <property type="match status" value="1"/>
</dbReference>
<gene>
    <name evidence="7" type="primary">murE</name>
    <name evidence="13" type="ORF">GCM10022262_11610</name>
</gene>
<keyword evidence="7" id="KW-0547">Nucleotide-binding</keyword>
<dbReference type="InterPro" id="IPR036565">
    <property type="entry name" value="Mur-like_cat_sf"/>
</dbReference>
<dbReference type="PANTHER" id="PTHR23135:SF4">
    <property type="entry name" value="UDP-N-ACETYLMURAMOYL-L-ALANYL-D-GLUTAMATE--2,6-DIAMINOPIMELATE LIGASE MURE HOMOLOG, CHLOROPLASTIC"/>
    <property type="match status" value="1"/>
</dbReference>
<evidence type="ECO:0000256" key="3">
    <source>
        <dbReference type="ARBA" id="ARBA00022960"/>
    </source>
</evidence>
<dbReference type="InterPro" id="IPR004101">
    <property type="entry name" value="Mur_ligase_C"/>
</dbReference>
<dbReference type="InterPro" id="IPR013221">
    <property type="entry name" value="Mur_ligase_cen"/>
</dbReference>
<evidence type="ECO:0000256" key="8">
    <source>
        <dbReference type="RuleBase" id="RU004135"/>
    </source>
</evidence>
<keyword evidence="7" id="KW-0460">Magnesium</keyword>
<accession>A0ABP8ES35</accession>
<dbReference type="InterPro" id="IPR036615">
    <property type="entry name" value="Mur_ligase_C_dom_sf"/>
</dbReference>
<comment type="similarity">
    <text evidence="1 7">Belongs to the MurCDEF family. MurE subfamily.</text>
</comment>
<evidence type="ECO:0000256" key="5">
    <source>
        <dbReference type="ARBA" id="ARBA00023306"/>
    </source>
</evidence>
<feature type="binding site" evidence="7">
    <location>
        <position position="228"/>
    </location>
    <ligand>
        <name>UDP-N-acetyl-alpha-D-muramoyl-L-alanyl-D-glutamate</name>
        <dbReference type="ChEBI" id="CHEBI:83900"/>
    </ligand>
</feature>
<dbReference type="GO" id="GO:0016874">
    <property type="term" value="F:ligase activity"/>
    <property type="evidence" value="ECO:0007669"/>
    <property type="project" value="UniProtKB-KW"/>
</dbReference>